<reference evidence="2 3" key="1">
    <citation type="submission" date="2020-01" db="EMBL/GenBank/DDBJ databases">
        <authorList>
            <person name="Chen J."/>
            <person name="Zhu S."/>
            <person name="Yang J."/>
        </authorList>
    </citation>
    <scope>NUCLEOTIDE SEQUENCE [LARGE SCALE GENOMIC DNA]</scope>
    <source>
        <strain evidence="2 3">345S023</strain>
    </source>
</reference>
<proteinExistence type="predicted"/>
<feature type="region of interest" description="Disordered" evidence="1">
    <location>
        <begin position="38"/>
        <end position="72"/>
    </location>
</feature>
<organism evidence="2 3">
    <name type="scientific">Alteromonas profundi</name>
    <dbReference type="NCBI Taxonomy" id="2696062"/>
    <lineage>
        <taxon>Bacteria</taxon>
        <taxon>Pseudomonadati</taxon>
        <taxon>Pseudomonadota</taxon>
        <taxon>Gammaproteobacteria</taxon>
        <taxon>Alteromonadales</taxon>
        <taxon>Alteromonadaceae</taxon>
        <taxon>Alteromonas/Salinimonas group</taxon>
        <taxon>Alteromonas</taxon>
    </lineage>
</organism>
<dbReference type="RefSeq" id="WP_163084396.1">
    <property type="nucleotide sequence ID" value="NZ_JAAAWN010000006.1"/>
</dbReference>
<dbReference type="Proteomes" id="UP000470213">
    <property type="component" value="Unassembled WGS sequence"/>
</dbReference>
<gene>
    <name evidence="2" type="ORF">GTH32_06285</name>
</gene>
<feature type="compositionally biased region" description="Low complexity" evidence="1">
    <location>
        <begin position="50"/>
        <end position="63"/>
    </location>
</feature>
<dbReference type="InterPro" id="IPR019291">
    <property type="entry name" value="Host_attachment_protein"/>
</dbReference>
<evidence type="ECO:0000256" key="1">
    <source>
        <dbReference type="SAM" id="MobiDB-lite"/>
    </source>
</evidence>
<sequence>MLGKSYLVVANRSEAKILLEKDGANDLESVTTLVNDDGRASDGDLVTDRPGAVSGASGSVPGVDAMSRKDASDTEADRFAGTVADWLDKRRTTDKLYHVDIIAAPSFLGRLRGKMNKQLTDLVRHAINKDVVNEDQQQWVDYLKDAPKSANS</sequence>
<dbReference type="Pfam" id="PF10116">
    <property type="entry name" value="Host_attach"/>
    <property type="match status" value="1"/>
</dbReference>
<dbReference type="AlphaFoldDB" id="A0A7X5LK18"/>
<evidence type="ECO:0000313" key="3">
    <source>
        <dbReference type="Proteomes" id="UP000470213"/>
    </source>
</evidence>
<name>A0A7X5LK18_9ALTE</name>
<dbReference type="EMBL" id="JAAAWN010000006">
    <property type="protein sequence ID" value="NDV90807.1"/>
    <property type="molecule type" value="Genomic_DNA"/>
</dbReference>
<evidence type="ECO:0000313" key="2">
    <source>
        <dbReference type="EMBL" id="NDV90807.1"/>
    </source>
</evidence>
<keyword evidence="3" id="KW-1185">Reference proteome</keyword>
<protein>
    <submittedName>
        <fullName evidence="2">Host attachment protein</fullName>
    </submittedName>
</protein>
<accession>A0A7X5LK18</accession>
<comment type="caution">
    <text evidence="2">The sequence shown here is derived from an EMBL/GenBank/DDBJ whole genome shotgun (WGS) entry which is preliminary data.</text>
</comment>